<keyword evidence="2" id="KW-1185">Reference proteome</keyword>
<proteinExistence type="predicted"/>
<evidence type="ECO:0000313" key="2">
    <source>
        <dbReference type="Proteomes" id="UP000325122"/>
    </source>
</evidence>
<dbReference type="AlphaFoldDB" id="A0A5M6ZFX5"/>
<dbReference type="Proteomes" id="UP000325122">
    <property type="component" value="Unassembled WGS sequence"/>
</dbReference>
<dbReference type="EMBL" id="VWOJ01000002">
    <property type="protein sequence ID" value="KAA5803629.1"/>
    <property type="molecule type" value="Genomic_DNA"/>
</dbReference>
<name>A0A5M6ZFX5_9PROT</name>
<reference evidence="1 2" key="1">
    <citation type="submission" date="2019-09" db="EMBL/GenBank/DDBJ databases">
        <authorList>
            <person name="Kevbrin V."/>
            <person name="Grouzdev D.S."/>
        </authorList>
    </citation>
    <scope>NUCLEOTIDE SEQUENCE [LARGE SCALE GENOMIC DNA]</scope>
    <source>
        <strain evidence="1 2">G-192</strain>
    </source>
</reference>
<organism evidence="1 2">
    <name type="scientific">Alkalicaulis satelles</name>
    <dbReference type="NCBI Taxonomy" id="2609175"/>
    <lineage>
        <taxon>Bacteria</taxon>
        <taxon>Pseudomonadati</taxon>
        <taxon>Pseudomonadota</taxon>
        <taxon>Alphaproteobacteria</taxon>
        <taxon>Maricaulales</taxon>
        <taxon>Maricaulaceae</taxon>
        <taxon>Alkalicaulis</taxon>
    </lineage>
</organism>
<accession>A0A5M6ZFX5</accession>
<dbReference type="InterPro" id="IPR011990">
    <property type="entry name" value="TPR-like_helical_dom_sf"/>
</dbReference>
<sequence length="433" mass="47341">MIFTAPVALARSVYRGGLTLVLAGLAASLLSSALFAQGGGRVVDNSPERPIAERFEPLLEVEALLAQGNQQAALARLNALFESHPDRAEPRVAAGMLTAGANPQMARAQFERALQLDPRETYAIAGLARLDMQAGQGQAALNRLTHGLALRPNSVELRIVLSELMAAAGRPAQAAGYLTEAFEVSIASEEERATLLVRAGELEGAAGNWRAAEAAFSRAYHYSPRPETRLLRGNARYHMGFPRLALADWEAVAQTEHGRRPDVAPALAEGIDQARAASVVRVTSEYRQRYWFLVPGNSRAATYSPDDTHLHFNFRPDDFSCRWTAAFDSSRETPRALLIDIYEHDPERGPWRPSSPGADGAKTYTILRADSADEYGVAAIVEREMRELTDVLRPRYSVSAISLSDPDEAERFADGAVLRPCTLAPNHYRIDPE</sequence>
<comment type="caution">
    <text evidence="1">The sequence shown here is derived from an EMBL/GenBank/DDBJ whole genome shotgun (WGS) entry which is preliminary data.</text>
</comment>
<dbReference type="RefSeq" id="WP_150022897.1">
    <property type="nucleotide sequence ID" value="NZ_VWOJ01000002.1"/>
</dbReference>
<dbReference type="SUPFAM" id="SSF48452">
    <property type="entry name" value="TPR-like"/>
    <property type="match status" value="1"/>
</dbReference>
<gene>
    <name evidence="1" type="ORF">F1654_07450</name>
</gene>
<evidence type="ECO:0000313" key="1">
    <source>
        <dbReference type="EMBL" id="KAA5803629.1"/>
    </source>
</evidence>
<protein>
    <submittedName>
        <fullName evidence="1">Uncharacterized protein</fullName>
    </submittedName>
</protein>
<dbReference type="Pfam" id="PF14559">
    <property type="entry name" value="TPR_19"/>
    <property type="match status" value="1"/>
</dbReference>
<dbReference type="Gene3D" id="1.25.40.10">
    <property type="entry name" value="Tetratricopeptide repeat domain"/>
    <property type="match status" value="1"/>
</dbReference>